<dbReference type="AlphaFoldDB" id="A0A381SHE7"/>
<protein>
    <recommendedName>
        <fullName evidence="2">DUF1844 domain-containing protein</fullName>
    </recommendedName>
</protein>
<accession>A0A381SHE7</accession>
<name>A0A381SHE7_9ZZZZ</name>
<evidence type="ECO:0008006" key="2">
    <source>
        <dbReference type="Google" id="ProtNLM"/>
    </source>
</evidence>
<dbReference type="Pfam" id="PF08899">
    <property type="entry name" value="DUF1844"/>
    <property type="match status" value="1"/>
</dbReference>
<dbReference type="EMBL" id="UINC01003104">
    <property type="protein sequence ID" value="SVA03386.1"/>
    <property type="molecule type" value="Genomic_DNA"/>
</dbReference>
<organism evidence="1">
    <name type="scientific">marine metagenome</name>
    <dbReference type="NCBI Taxonomy" id="408172"/>
    <lineage>
        <taxon>unclassified sequences</taxon>
        <taxon>metagenomes</taxon>
        <taxon>ecological metagenomes</taxon>
    </lineage>
</organism>
<proteinExistence type="predicted"/>
<dbReference type="InterPro" id="IPR014995">
    <property type="entry name" value="DUF1844"/>
</dbReference>
<reference evidence="1" key="1">
    <citation type="submission" date="2018-05" db="EMBL/GenBank/DDBJ databases">
        <authorList>
            <person name="Lanie J.A."/>
            <person name="Ng W.-L."/>
            <person name="Kazmierczak K.M."/>
            <person name="Andrzejewski T.M."/>
            <person name="Davidsen T.M."/>
            <person name="Wayne K.J."/>
            <person name="Tettelin H."/>
            <person name="Glass J.I."/>
            <person name="Rusch D."/>
            <person name="Podicherti R."/>
            <person name="Tsui H.-C.T."/>
            <person name="Winkler M.E."/>
        </authorList>
    </citation>
    <scope>NUCLEOTIDE SEQUENCE</scope>
</reference>
<sequence>MAHCLEGVVYASIEGMQVDLGEVSFDMLVQSLAASALVHLGDLSDRATGAKVPPNLAAAVQMIELLALLEEKTQGNLDDREMQLLTKTVQVLRTRLLEVKKNSASGSTSVT</sequence>
<evidence type="ECO:0000313" key="1">
    <source>
        <dbReference type="EMBL" id="SVA03386.1"/>
    </source>
</evidence>
<gene>
    <name evidence="1" type="ORF">METZ01_LOCUS56240</name>
</gene>